<dbReference type="Gene3D" id="3.40.50.300">
    <property type="entry name" value="P-loop containing nucleotide triphosphate hydrolases"/>
    <property type="match status" value="1"/>
</dbReference>
<name>A0ABR6VGB6_9FIRM</name>
<dbReference type="PROSITE" id="PS00662">
    <property type="entry name" value="T2SP_E"/>
    <property type="match status" value="1"/>
</dbReference>
<keyword evidence="4" id="KW-1185">Reference proteome</keyword>
<comment type="caution">
    <text evidence="3">The sequence shown here is derived from an EMBL/GenBank/DDBJ whole genome shotgun (WGS) entry which is preliminary data.</text>
</comment>
<evidence type="ECO:0000259" key="2">
    <source>
        <dbReference type="PROSITE" id="PS00662"/>
    </source>
</evidence>
<comment type="similarity">
    <text evidence="1">Belongs to the GSP E family.</text>
</comment>
<dbReference type="RefSeq" id="WP_186502346.1">
    <property type="nucleotide sequence ID" value="NZ_JACOGK010000005.1"/>
</dbReference>
<dbReference type="Pfam" id="PF00437">
    <property type="entry name" value="T2SSE"/>
    <property type="match status" value="1"/>
</dbReference>
<dbReference type="SUPFAM" id="SSF52540">
    <property type="entry name" value="P-loop containing nucleoside triphosphate hydrolases"/>
    <property type="match status" value="1"/>
</dbReference>
<sequence length="322" mass="36435">MQMDDLIARAVRQQATDIHLQPGQTVRLRLNSELIAQNDCFVSPEEVQAWLTHFPLYNEIKKGNCSFSLDWIDRIRCRVTLAETYAGPYVNIRILYPLDQLPPDDDEALLQRLSLQTEGLVLLCGPTNNGKMTALWRMIHYLNQTRPCHVITLEDPIEIVLPGEKALITQRELYQHFPSFAEGVRQALRQDPDVILVGEMRDAETMDAALTAAETGHLVLSTLHTCSAAQAVTRFVGAYPGALQEEVRYRLAMVLQAILSQRRHCLNGSVRIIREILLQTPAVAQLIRSGKEHQLQTIIQTSASQGMRTMEQASRYARRERG</sequence>
<dbReference type="Proteomes" id="UP000606870">
    <property type="component" value="Unassembled WGS sequence"/>
</dbReference>
<dbReference type="InterPro" id="IPR001482">
    <property type="entry name" value="T2SS/T4SS_dom"/>
</dbReference>
<dbReference type="InterPro" id="IPR027417">
    <property type="entry name" value="P-loop_NTPase"/>
</dbReference>
<dbReference type="EMBL" id="JACOGK010000005">
    <property type="protein sequence ID" value="MBC3536188.1"/>
    <property type="molecule type" value="Genomic_DNA"/>
</dbReference>
<dbReference type="Gene3D" id="3.30.450.90">
    <property type="match status" value="1"/>
</dbReference>
<dbReference type="PANTHER" id="PTHR30486">
    <property type="entry name" value="TWITCHING MOTILITY PROTEIN PILT"/>
    <property type="match status" value="1"/>
</dbReference>
<reference evidence="3 4" key="1">
    <citation type="submission" date="2020-08" db="EMBL/GenBank/DDBJ databases">
        <authorList>
            <person name="Liu C."/>
            <person name="Sun Q."/>
        </authorList>
    </citation>
    <scope>NUCLEOTIDE SEQUENCE [LARGE SCALE GENOMIC DNA]</scope>
    <source>
        <strain evidence="3 4">NSJ-59</strain>
    </source>
</reference>
<organism evidence="3 4">
    <name type="scientific">Megasphaera hominis</name>
    <dbReference type="NCBI Taxonomy" id="159836"/>
    <lineage>
        <taxon>Bacteria</taxon>
        <taxon>Bacillati</taxon>
        <taxon>Bacillota</taxon>
        <taxon>Negativicutes</taxon>
        <taxon>Veillonellales</taxon>
        <taxon>Veillonellaceae</taxon>
        <taxon>Megasphaera</taxon>
    </lineage>
</organism>
<feature type="domain" description="Bacterial type II secretion system protein E" evidence="2">
    <location>
        <begin position="188"/>
        <end position="202"/>
    </location>
</feature>
<gene>
    <name evidence="3" type="primary">tadA</name>
    <name evidence="3" type="ORF">H8J70_02795</name>
</gene>
<evidence type="ECO:0000313" key="4">
    <source>
        <dbReference type="Proteomes" id="UP000606870"/>
    </source>
</evidence>
<protein>
    <submittedName>
        <fullName evidence="3">Flp pilus assembly complex ATPase component TadA</fullName>
    </submittedName>
</protein>
<evidence type="ECO:0000313" key="3">
    <source>
        <dbReference type="EMBL" id="MBC3536188.1"/>
    </source>
</evidence>
<accession>A0ABR6VGB6</accession>
<dbReference type="PANTHER" id="PTHR30486:SF6">
    <property type="entry name" value="TYPE IV PILUS RETRACTATION ATPASE PILT"/>
    <property type="match status" value="1"/>
</dbReference>
<evidence type="ECO:0000256" key="1">
    <source>
        <dbReference type="ARBA" id="ARBA00006611"/>
    </source>
</evidence>
<dbReference type="InterPro" id="IPR050921">
    <property type="entry name" value="T4SS_GSP_E_ATPase"/>
</dbReference>
<proteinExistence type="inferred from homology"/>